<dbReference type="OrthoDB" id="3246627at2759"/>
<feature type="coiled-coil region" evidence="1">
    <location>
        <begin position="37"/>
        <end position="142"/>
    </location>
</feature>
<keyword evidence="1" id="KW-0175">Coiled coil</keyword>
<evidence type="ECO:0000313" key="4">
    <source>
        <dbReference type="Proteomes" id="UP000007431"/>
    </source>
</evidence>
<dbReference type="InterPro" id="IPR032675">
    <property type="entry name" value="LRR_dom_sf"/>
</dbReference>
<dbReference type="InParanoid" id="D8Q835"/>
<proteinExistence type="predicted"/>
<feature type="region of interest" description="Disordered" evidence="2">
    <location>
        <begin position="171"/>
        <end position="191"/>
    </location>
</feature>
<protein>
    <submittedName>
        <fullName evidence="3">Uncharacterized protein</fullName>
    </submittedName>
</protein>
<dbReference type="RefSeq" id="XP_003031440.1">
    <property type="nucleotide sequence ID" value="XM_003031394.1"/>
</dbReference>
<evidence type="ECO:0000313" key="3">
    <source>
        <dbReference type="EMBL" id="EFI96537.1"/>
    </source>
</evidence>
<sequence length="1446" mass="162801">MPAKGRKKANTERNQRMLAGKAAKANQENVPPVNQKLQETEKKLQASERLNLKLKRENRQLKAAMKDLRTELRNTRQREKRQRAAAASAKRLNAELKAQLILTEKKAEERVRLALMDKSRNISHLEKSLRDAEKKLTQAVVANEQSSAQSSKKQEELRSVRQHVHNLQKMLGRARATNRRQKKKSGPSTRCWNMKTRHAFDIKIRALVRSLITAGCSQNRVGRLVQDVAATFGVKLKKIISRRTAGRIVLEGLVMARIQQGHELRLAKDLTLSGDSTSRRNQNYQSHHATYRVFEVLPDGSSRVVWRTRFYGIRATVDHTAGKSKESWFRVFEEIISFYNDSPLCARTNTLDLAHICVILRGMCSDHASAEKATADAMRDAKHDVIIQKLGEEKKADMPLEEFGALVDSWNAEKVKKAGGKAAWDALSSEERAVHDLATIDAMIRSLGEKRLSELPTADRRLLTLFVWTGCCMHKDQNSFKGGNTAMMATWEKLGLSPPIPLANKANAAAVRKAVAPQLGDRALTDDELAALESSTRGGAKATALAGAIFNNHNDKKGQGDTHINVMSFMLDPDLDRLVRSFPHTSNTRFGSHGEAAGELLVHLPQYIAFLEFMKTKKTSDSWTNMELNVYNALHDGPTLTELSVMALYQQLITHPYMRMVRADEDDQLNAIDLGPLHADLREHCQRLIDAPDLILDFAADSHVEATLDGEPFERPEVVEAIAQLDREGRLANLQQLFVSFIEGAKVTWLRFSSEYAPGGVIDGMTADERSHVFLNATNDRNEGALGAWCVWARKFSTSTMDKHNAIAMYTTNETQQFSDEHFQDADHVYVMRKAREHDASGVERKRRKEQAEFECEMVEMKRRRIMARAAKRSKKEALLASTPEVKSEEEIMRMTGKLIDLQFAKLKSVWGPKLTLPPGRWSMPVESKKLALVEVFRQHLRLKVDGASQAINSGLEDVSEAVEITTDAWYEEEDEEMDWDGRPTAALWDTCPAQQADRLDGAADDWTRFNRDVAARMPCLTHLDLRWNEPASAHEEEVVSLLQSLPNLRKITLPRYYLTSKVAETLSQGHENLGIIEFQYMEAQGCGEASDIYTFAPTLSSGAFPALYDLSLTSSFIDMCNFLARGHGPTHLTMMYIHSFRLETPGDIRKLLCAVRDTCPQLRELSLLSAVDVTPERPQAEDTASLETLRPLFDCDSLVNFEILLQHPLRLTLGDLEELARRWPSLEKLVLNSEPPESASAPLTLRAILPFAAHCPRLRTLGLFLHASRHDIPTAYIDPSTDKITSLPTFKEPIILSMGVSIIDEEDIEQVALFLSQVCPVGADLEAGVTWELNEDEAAHMDADMAGIIDGRCEKWNRVREFLPLLTQLRQQESERARMLEDNLRELSMQNERLMSAAKAANLEIPTSSSSKIKPADERDASWSLKSVTHYLRGFVSRKNRRSSR</sequence>
<feature type="compositionally biased region" description="Basic residues" evidence="2">
    <location>
        <begin position="176"/>
        <end position="185"/>
    </location>
</feature>
<evidence type="ECO:0000256" key="2">
    <source>
        <dbReference type="SAM" id="MobiDB-lite"/>
    </source>
</evidence>
<keyword evidence="4" id="KW-1185">Reference proteome</keyword>
<dbReference type="GeneID" id="9586847"/>
<dbReference type="SUPFAM" id="SSF52047">
    <property type="entry name" value="RNI-like"/>
    <property type="match status" value="1"/>
</dbReference>
<dbReference type="HOGENOM" id="CLU_251587_0_0_1"/>
<gene>
    <name evidence="3" type="ORF">SCHCODRAFT_235543</name>
</gene>
<reference evidence="3 4" key="1">
    <citation type="journal article" date="2010" name="Nat. Biotechnol.">
        <title>Genome sequence of the model mushroom Schizophyllum commune.</title>
        <authorList>
            <person name="Ohm R.A."/>
            <person name="de Jong J.F."/>
            <person name="Lugones L.G."/>
            <person name="Aerts A."/>
            <person name="Kothe E."/>
            <person name="Stajich J.E."/>
            <person name="de Vries R.P."/>
            <person name="Record E."/>
            <person name="Levasseur A."/>
            <person name="Baker S.E."/>
            <person name="Bartholomew K.A."/>
            <person name="Coutinho P.M."/>
            <person name="Erdmann S."/>
            <person name="Fowler T.J."/>
            <person name="Gathman A.C."/>
            <person name="Lombard V."/>
            <person name="Henrissat B."/>
            <person name="Knabe N."/>
            <person name="Kuees U."/>
            <person name="Lilly W.W."/>
            <person name="Lindquist E."/>
            <person name="Lucas S."/>
            <person name="Magnuson J.K."/>
            <person name="Piumi F."/>
            <person name="Raudaskoski M."/>
            <person name="Salamov A."/>
            <person name="Schmutz J."/>
            <person name="Schwarze F.W.M.R."/>
            <person name="vanKuyk P.A."/>
            <person name="Horton J.S."/>
            <person name="Grigoriev I.V."/>
            <person name="Woesten H.A.B."/>
        </authorList>
    </citation>
    <scope>NUCLEOTIDE SEQUENCE [LARGE SCALE GENOMIC DNA]</scope>
    <source>
        <strain evidence="4">H4-8 / FGSC 9210</strain>
    </source>
</reference>
<feature type="region of interest" description="Disordered" evidence="2">
    <location>
        <begin position="1"/>
        <end position="31"/>
    </location>
</feature>
<feature type="coiled-coil region" evidence="1">
    <location>
        <begin position="1371"/>
        <end position="1405"/>
    </location>
</feature>
<dbReference type="Gene3D" id="3.80.10.10">
    <property type="entry name" value="Ribonuclease Inhibitor"/>
    <property type="match status" value="1"/>
</dbReference>
<dbReference type="eggNOG" id="ENOG502SI1J">
    <property type="taxonomic scope" value="Eukaryota"/>
</dbReference>
<name>D8Q835_SCHCM</name>
<dbReference type="EMBL" id="GL377307">
    <property type="protein sequence ID" value="EFI96537.1"/>
    <property type="molecule type" value="Genomic_DNA"/>
</dbReference>
<dbReference type="KEGG" id="scm:SCHCO_01181323"/>
<evidence type="ECO:0000256" key="1">
    <source>
        <dbReference type="SAM" id="Coils"/>
    </source>
</evidence>
<dbReference type="VEuPathDB" id="FungiDB:SCHCODRAFT_01181323"/>
<organism evidence="4">
    <name type="scientific">Schizophyllum commune (strain H4-8 / FGSC 9210)</name>
    <name type="common">Split gill fungus</name>
    <dbReference type="NCBI Taxonomy" id="578458"/>
    <lineage>
        <taxon>Eukaryota</taxon>
        <taxon>Fungi</taxon>
        <taxon>Dikarya</taxon>
        <taxon>Basidiomycota</taxon>
        <taxon>Agaricomycotina</taxon>
        <taxon>Agaricomycetes</taxon>
        <taxon>Agaricomycetidae</taxon>
        <taxon>Agaricales</taxon>
        <taxon>Schizophyllaceae</taxon>
        <taxon>Schizophyllum</taxon>
    </lineage>
</organism>
<accession>D8Q835</accession>
<dbReference type="Proteomes" id="UP000007431">
    <property type="component" value="Unassembled WGS sequence"/>
</dbReference>